<keyword evidence="5" id="KW-1185">Reference proteome</keyword>
<dbReference type="SUPFAM" id="SSF53383">
    <property type="entry name" value="PLP-dependent transferases"/>
    <property type="match status" value="1"/>
</dbReference>
<dbReference type="RefSeq" id="WP_066230792.1">
    <property type="nucleotide sequence ID" value="NZ_JBHLVN010000028.1"/>
</dbReference>
<dbReference type="Proteomes" id="UP001589785">
    <property type="component" value="Unassembled WGS sequence"/>
</dbReference>
<sequence>MTIHATIGSATYTCGGELETYFQPFRDGTIGRLQPFSTPFGEQRLIYADWTASGRLYRPIEEKLTHELGPFVGNTHTESNVTGTKTTLAYRYAKEIIKQHVHAGKNDVLIMQGAGTTSAVNKLQRLLGLRIPERWKHRLSLHDEERPVVFVTHMEHHSNLLPWVETIAEVVAVRPTENGDVDLDHLRELLERYRDRPQKIGAFTACSNVTGLETPYHKLAKIMHEHGGLCFVDFAASAPYVRIDMHPDDPMEQLDAIYFSPHKFLGGPGSAGVLIFNSRLYHQHAPDHPGGGTVYWTDPWGHYEYVEAIEEREDGGTPPFWQTIKAALAMQLKEQMNAQRMRAREKELVSLVLPSLQNIPGVRVLEGHRGDRLGIISFVIDGLHYNLVVKLLNDRFGIQARGGCSCAGPYGHYLLGIDKEQSAALLQEVKSGNALAKPGWVRLSLHPTMTNEEVYAIIRAVRQIARYGRRWQEEYEYDATKNEFVHRGDDRYIRHFFLF</sequence>
<gene>
    <name evidence="4" type="ORF">ACFFHQ_06175</name>
</gene>
<dbReference type="EMBL" id="JBHLVN010000028">
    <property type="protein sequence ID" value="MFC0297057.1"/>
    <property type="molecule type" value="Genomic_DNA"/>
</dbReference>
<protein>
    <submittedName>
        <fullName evidence="4">Aminotransferase class V-fold PLP-dependent enzyme</fullName>
    </submittedName>
</protein>
<reference evidence="4 5" key="1">
    <citation type="submission" date="2024-09" db="EMBL/GenBank/DDBJ databases">
        <authorList>
            <person name="Sun Q."/>
            <person name="Mori K."/>
        </authorList>
    </citation>
    <scope>NUCLEOTIDE SEQUENCE [LARGE SCALE GENOMIC DNA]</scope>
    <source>
        <strain evidence="4 5">CCM 7224</strain>
    </source>
</reference>
<organism evidence="4 5">
    <name type="scientific">Geobacillus jurassicus</name>
    <dbReference type="NCBI Taxonomy" id="235932"/>
    <lineage>
        <taxon>Bacteria</taxon>
        <taxon>Bacillati</taxon>
        <taxon>Bacillota</taxon>
        <taxon>Bacilli</taxon>
        <taxon>Bacillales</taxon>
        <taxon>Anoxybacillaceae</taxon>
        <taxon>Geobacillus</taxon>
    </lineage>
</organism>
<evidence type="ECO:0000256" key="1">
    <source>
        <dbReference type="ARBA" id="ARBA00001933"/>
    </source>
</evidence>
<comment type="cofactor">
    <cofactor evidence="1">
        <name>pyridoxal 5'-phosphate</name>
        <dbReference type="ChEBI" id="CHEBI:597326"/>
    </cofactor>
</comment>
<keyword evidence="4" id="KW-0808">Transferase</keyword>
<dbReference type="InterPro" id="IPR000192">
    <property type="entry name" value="Aminotrans_V_dom"/>
</dbReference>
<dbReference type="Gene3D" id="3.40.640.10">
    <property type="entry name" value="Type I PLP-dependent aspartate aminotransferase-like (Major domain)"/>
    <property type="match status" value="1"/>
</dbReference>
<name>A0ABV6GRD9_9BACL</name>
<dbReference type="Gene3D" id="3.90.1150.10">
    <property type="entry name" value="Aspartate Aminotransferase, domain 1"/>
    <property type="match status" value="1"/>
</dbReference>
<accession>A0ABV6GRD9</accession>
<proteinExistence type="predicted"/>
<dbReference type="PANTHER" id="PTHR43586">
    <property type="entry name" value="CYSTEINE DESULFURASE"/>
    <property type="match status" value="1"/>
</dbReference>
<feature type="domain" description="Aminotransferase class V" evidence="3">
    <location>
        <begin position="46"/>
        <end position="455"/>
    </location>
</feature>
<keyword evidence="4" id="KW-0032">Aminotransferase</keyword>
<dbReference type="PANTHER" id="PTHR43586:SF8">
    <property type="entry name" value="CYSTEINE DESULFURASE 1, CHLOROPLASTIC"/>
    <property type="match status" value="1"/>
</dbReference>
<evidence type="ECO:0000313" key="5">
    <source>
        <dbReference type="Proteomes" id="UP001589785"/>
    </source>
</evidence>
<evidence type="ECO:0000313" key="4">
    <source>
        <dbReference type="EMBL" id="MFC0297057.1"/>
    </source>
</evidence>
<keyword evidence="2" id="KW-0663">Pyridoxal phosphate</keyword>
<dbReference type="GO" id="GO:0008483">
    <property type="term" value="F:transaminase activity"/>
    <property type="evidence" value="ECO:0007669"/>
    <property type="project" value="UniProtKB-KW"/>
</dbReference>
<dbReference type="InterPro" id="IPR015424">
    <property type="entry name" value="PyrdxlP-dep_Trfase"/>
</dbReference>
<comment type="caution">
    <text evidence="4">The sequence shown here is derived from an EMBL/GenBank/DDBJ whole genome shotgun (WGS) entry which is preliminary data.</text>
</comment>
<evidence type="ECO:0000259" key="3">
    <source>
        <dbReference type="Pfam" id="PF00266"/>
    </source>
</evidence>
<dbReference type="InterPro" id="IPR015421">
    <property type="entry name" value="PyrdxlP-dep_Trfase_major"/>
</dbReference>
<dbReference type="InterPro" id="IPR015422">
    <property type="entry name" value="PyrdxlP-dep_Trfase_small"/>
</dbReference>
<dbReference type="Pfam" id="PF00266">
    <property type="entry name" value="Aminotran_5"/>
    <property type="match status" value="1"/>
</dbReference>
<evidence type="ECO:0000256" key="2">
    <source>
        <dbReference type="ARBA" id="ARBA00022898"/>
    </source>
</evidence>